<reference evidence="3" key="1">
    <citation type="journal article" date="2019" name="Int. J. Syst. Evol. Microbiol.">
        <title>The Global Catalogue of Microorganisms (GCM) 10K type strain sequencing project: providing services to taxonomists for standard genome sequencing and annotation.</title>
        <authorList>
            <consortium name="The Broad Institute Genomics Platform"/>
            <consortium name="The Broad Institute Genome Sequencing Center for Infectious Disease"/>
            <person name="Wu L."/>
            <person name="Ma J."/>
        </authorList>
    </citation>
    <scope>NUCLEOTIDE SEQUENCE [LARGE SCALE GENOMIC DNA]</scope>
    <source>
        <strain evidence="3">CCM 8903</strain>
    </source>
</reference>
<comment type="caution">
    <text evidence="2">The sequence shown here is derived from an EMBL/GenBank/DDBJ whole genome shotgun (WGS) entry which is preliminary data.</text>
</comment>
<dbReference type="Proteomes" id="UP001597252">
    <property type="component" value="Unassembled WGS sequence"/>
</dbReference>
<gene>
    <name evidence="2" type="ORF">ACFQ5J_05445</name>
</gene>
<feature type="transmembrane region" description="Helical" evidence="1">
    <location>
        <begin position="74"/>
        <end position="98"/>
    </location>
</feature>
<name>A0ABW4E776_9LACO</name>
<evidence type="ECO:0000256" key="1">
    <source>
        <dbReference type="SAM" id="Phobius"/>
    </source>
</evidence>
<sequence>MKEKRHEISILGTLFVIVPVGLLDAVVSMYGWNTFMVSAFGVPKMKLISTWGLLVFLNYLIMKKKDFSDDNRMTWEDLIIVILTTLYVWIMMFVLHFFI</sequence>
<organism evidence="2 3">
    <name type="scientific">Lacticaseibacillus baoqingensis</name>
    <dbReference type="NCBI Taxonomy" id="2486013"/>
    <lineage>
        <taxon>Bacteria</taxon>
        <taxon>Bacillati</taxon>
        <taxon>Bacillota</taxon>
        <taxon>Bacilli</taxon>
        <taxon>Lactobacillales</taxon>
        <taxon>Lactobacillaceae</taxon>
        <taxon>Lacticaseibacillus</taxon>
    </lineage>
</organism>
<protein>
    <submittedName>
        <fullName evidence="2">Uncharacterized protein</fullName>
    </submittedName>
</protein>
<keyword evidence="1" id="KW-1133">Transmembrane helix</keyword>
<feature type="transmembrane region" description="Helical" evidence="1">
    <location>
        <begin position="12"/>
        <end position="32"/>
    </location>
</feature>
<dbReference type="RefSeq" id="WP_125753713.1">
    <property type="nucleotide sequence ID" value="NZ_JBHTON010000014.1"/>
</dbReference>
<accession>A0ABW4E776</accession>
<feature type="transmembrane region" description="Helical" evidence="1">
    <location>
        <begin position="44"/>
        <end position="62"/>
    </location>
</feature>
<keyword evidence="3" id="KW-1185">Reference proteome</keyword>
<evidence type="ECO:0000313" key="2">
    <source>
        <dbReference type="EMBL" id="MFD1484669.1"/>
    </source>
</evidence>
<keyword evidence="1" id="KW-0472">Membrane</keyword>
<dbReference type="EMBL" id="JBHTON010000014">
    <property type="protein sequence ID" value="MFD1484669.1"/>
    <property type="molecule type" value="Genomic_DNA"/>
</dbReference>
<keyword evidence="1" id="KW-0812">Transmembrane</keyword>
<proteinExistence type="predicted"/>
<evidence type="ECO:0000313" key="3">
    <source>
        <dbReference type="Proteomes" id="UP001597252"/>
    </source>
</evidence>